<protein>
    <submittedName>
        <fullName evidence="2">Uncharacterized protein</fullName>
    </submittedName>
</protein>
<organism evidence="2 3">
    <name type="scientific">Tuber magnatum</name>
    <name type="common">white Piedmont truffle</name>
    <dbReference type="NCBI Taxonomy" id="42249"/>
    <lineage>
        <taxon>Eukaryota</taxon>
        <taxon>Fungi</taxon>
        <taxon>Dikarya</taxon>
        <taxon>Ascomycota</taxon>
        <taxon>Pezizomycotina</taxon>
        <taxon>Pezizomycetes</taxon>
        <taxon>Pezizales</taxon>
        <taxon>Tuberaceae</taxon>
        <taxon>Tuber</taxon>
    </lineage>
</organism>
<gene>
    <name evidence="2" type="ORF">C7212DRAFT_342353</name>
</gene>
<dbReference type="OrthoDB" id="5488669at2759"/>
<feature type="region of interest" description="Disordered" evidence="1">
    <location>
        <begin position="111"/>
        <end position="174"/>
    </location>
</feature>
<proteinExistence type="predicted"/>
<name>A0A317SUB9_9PEZI</name>
<accession>A0A317SUB9</accession>
<dbReference type="EMBL" id="PYWC01000018">
    <property type="protein sequence ID" value="PWW77934.1"/>
    <property type="molecule type" value="Genomic_DNA"/>
</dbReference>
<evidence type="ECO:0000256" key="1">
    <source>
        <dbReference type="SAM" id="MobiDB-lite"/>
    </source>
</evidence>
<comment type="caution">
    <text evidence="2">The sequence shown here is derived from an EMBL/GenBank/DDBJ whole genome shotgun (WGS) entry which is preliminary data.</text>
</comment>
<feature type="compositionally biased region" description="Basic and acidic residues" evidence="1">
    <location>
        <begin position="158"/>
        <end position="174"/>
    </location>
</feature>
<dbReference type="AlphaFoldDB" id="A0A317SUB9"/>
<evidence type="ECO:0000313" key="3">
    <source>
        <dbReference type="Proteomes" id="UP000246991"/>
    </source>
</evidence>
<keyword evidence="3" id="KW-1185">Reference proteome</keyword>
<sequence>MISPRLKLRTTIRAPDDFKVSMGRRAAWYTTALGLVSSVRPRTIPNIMSPAKATEGKRKKRKAQGGQIRALKESHLAGQIALFRSQNELLNEQLQKREELLKAHTELIEEQRGVGGAEAGPSLPKLEAGGPKAKQKKRKREPTEASPPKAEAKRRKRKEAEASPHEPNENEAHCARTASIVAAVVFKALYDKAKAGPPIGAHKKTALRIRNSRKRFREFGCKKPEELDGFVDLWVSTMKERNTAAHKIGPEDVISMLLHCEPTLRGVLERAFSRFWDIPVGDWDRATPDRRSRTFEF</sequence>
<dbReference type="Proteomes" id="UP000246991">
    <property type="component" value="Unassembled WGS sequence"/>
</dbReference>
<reference evidence="2 3" key="1">
    <citation type="submission" date="2018-03" db="EMBL/GenBank/DDBJ databases">
        <title>Genomes of Pezizomycetes fungi and the evolution of truffles.</title>
        <authorList>
            <person name="Murat C."/>
            <person name="Payen T."/>
            <person name="Noel B."/>
            <person name="Kuo A."/>
            <person name="Martin F.M."/>
        </authorList>
    </citation>
    <scope>NUCLEOTIDE SEQUENCE [LARGE SCALE GENOMIC DNA]</scope>
    <source>
        <strain evidence="2">091103-1</strain>
    </source>
</reference>
<evidence type="ECO:0000313" key="2">
    <source>
        <dbReference type="EMBL" id="PWW77934.1"/>
    </source>
</evidence>